<keyword evidence="8 16" id="KW-0812">Transmembrane</keyword>
<dbReference type="Gene3D" id="3.30.565.10">
    <property type="entry name" value="Histidine kinase-like ATPase, C-terminal domain"/>
    <property type="match status" value="1"/>
</dbReference>
<dbReference type="PANTHER" id="PTHR42878:SF7">
    <property type="entry name" value="SENSOR HISTIDINE KINASE GLRK"/>
    <property type="match status" value="1"/>
</dbReference>
<dbReference type="InterPro" id="IPR035965">
    <property type="entry name" value="PAS-like_dom_sf"/>
</dbReference>
<dbReference type="SMART" id="SM00387">
    <property type="entry name" value="HATPase_c"/>
    <property type="match status" value="1"/>
</dbReference>
<dbReference type="Gene3D" id="3.30.450.40">
    <property type="match status" value="1"/>
</dbReference>
<dbReference type="InterPro" id="IPR050351">
    <property type="entry name" value="BphY/WalK/GraS-like"/>
</dbReference>
<evidence type="ECO:0000256" key="12">
    <source>
        <dbReference type="ARBA" id="ARBA00022989"/>
    </source>
</evidence>
<evidence type="ECO:0000256" key="3">
    <source>
        <dbReference type="ARBA" id="ARBA00004141"/>
    </source>
</evidence>
<evidence type="ECO:0000256" key="10">
    <source>
        <dbReference type="ARBA" id="ARBA00022777"/>
    </source>
</evidence>
<dbReference type="SMART" id="SM00091">
    <property type="entry name" value="PAS"/>
    <property type="match status" value="1"/>
</dbReference>
<keyword evidence="13" id="KW-0902">Two-component regulatory system</keyword>
<dbReference type="Gene3D" id="1.10.287.130">
    <property type="match status" value="1"/>
</dbReference>
<keyword evidence="12 16" id="KW-1133">Transmembrane helix</keyword>
<keyword evidence="9" id="KW-0547">Nucleotide-binding</keyword>
<dbReference type="GO" id="GO:0005509">
    <property type="term" value="F:calcium ion binding"/>
    <property type="evidence" value="ECO:0007669"/>
    <property type="project" value="UniProtKB-ARBA"/>
</dbReference>
<dbReference type="GO" id="GO:0006355">
    <property type="term" value="P:regulation of DNA-templated transcription"/>
    <property type="evidence" value="ECO:0007669"/>
    <property type="project" value="InterPro"/>
</dbReference>
<dbReference type="InterPro" id="IPR003018">
    <property type="entry name" value="GAF"/>
</dbReference>
<dbReference type="EMBL" id="CADCUB010000056">
    <property type="protein sequence ID" value="CAA9320277.1"/>
    <property type="molecule type" value="Genomic_DNA"/>
</dbReference>
<dbReference type="SMART" id="SM00388">
    <property type="entry name" value="HisKA"/>
    <property type="match status" value="1"/>
</dbReference>
<keyword evidence="6" id="KW-0597">Phosphoprotein</keyword>
<dbReference type="SUPFAM" id="SSF55785">
    <property type="entry name" value="PYP-like sensor domain (PAS domain)"/>
    <property type="match status" value="1"/>
</dbReference>
<dbReference type="InterPro" id="IPR005467">
    <property type="entry name" value="His_kinase_dom"/>
</dbReference>
<dbReference type="InterPro" id="IPR004358">
    <property type="entry name" value="Sig_transdc_His_kin-like_C"/>
</dbReference>
<evidence type="ECO:0000256" key="8">
    <source>
        <dbReference type="ARBA" id="ARBA00022692"/>
    </source>
</evidence>
<dbReference type="PANTHER" id="PTHR42878">
    <property type="entry name" value="TWO-COMPONENT HISTIDINE KINASE"/>
    <property type="match status" value="1"/>
</dbReference>
<accession>A0A6J4L1J9</accession>
<dbReference type="AlphaFoldDB" id="A0A6J4L1J9"/>
<evidence type="ECO:0000256" key="1">
    <source>
        <dbReference type="ARBA" id="ARBA00000085"/>
    </source>
</evidence>
<dbReference type="InterPro" id="IPR013767">
    <property type="entry name" value="PAS_fold"/>
</dbReference>
<dbReference type="SUPFAM" id="SSF55781">
    <property type="entry name" value="GAF domain-like"/>
    <property type="match status" value="1"/>
</dbReference>
<dbReference type="InterPro" id="IPR036890">
    <property type="entry name" value="HATPase_C_sf"/>
</dbReference>
<keyword evidence="7" id="KW-0808">Transferase</keyword>
<dbReference type="GO" id="GO:0005886">
    <property type="term" value="C:plasma membrane"/>
    <property type="evidence" value="ECO:0007669"/>
    <property type="project" value="UniProtKB-SubCell"/>
</dbReference>
<dbReference type="CDD" id="cd00082">
    <property type="entry name" value="HisKA"/>
    <property type="match status" value="1"/>
</dbReference>
<dbReference type="InterPro" id="IPR036097">
    <property type="entry name" value="HisK_dim/P_sf"/>
</dbReference>
<evidence type="ECO:0000256" key="2">
    <source>
        <dbReference type="ARBA" id="ARBA00001968"/>
    </source>
</evidence>
<comment type="catalytic activity">
    <reaction evidence="1">
        <text>ATP + protein L-histidine = ADP + protein N-phospho-L-histidine.</text>
        <dbReference type="EC" id="2.7.13.3"/>
    </reaction>
</comment>
<feature type="transmembrane region" description="Helical" evidence="16">
    <location>
        <begin position="12"/>
        <end position="31"/>
    </location>
</feature>
<dbReference type="Gene3D" id="3.30.450.20">
    <property type="entry name" value="PAS domain"/>
    <property type="match status" value="1"/>
</dbReference>
<dbReference type="GO" id="GO:0030295">
    <property type="term" value="F:protein kinase activator activity"/>
    <property type="evidence" value="ECO:0007669"/>
    <property type="project" value="TreeGrafter"/>
</dbReference>
<reference evidence="19" key="1">
    <citation type="submission" date="2020-02" db="EMBL/GenBank/DDBJ databases">
        <authorList>
            <person name="Meier V. D."/>
        </authorList>
    </citation>
    <scope>NUCLEOTIDE SEQUENCE</scope>
    <source>
        <strain evidence="19">AVDCRST_MAG07</strain>
    </source>
</reference>
<feature type="transmembrane region" description="Helical" evidence="16">
    <location>
        <begin position="152"/>
        <end position="173"/>
    </location>
</feature>
<dbReference type="PRINTS" id="PR00344">
    <property type="entry name" value="BCTRLSENSOR"/>
</dbReference>
<dbReference type="InterPro" id="IPR003594">
    <property type="entry name" value="HATPase_dom"/>
</dbReference>
<evidence type="ECO:0000256" key="5">
    <source>
        <dbReference type="ARBA" id="ARBA00012438"/>
    </source>
</evidence>
<feature type="domain" description="PAS" evidence="18">
    <location>
        <begin position="387"/>
        <end position="435"/>
    </location>
</feature>
<gene>
    <name evidence="19" type="ORF">AVDCRST_MAG07-1156</name>
</gene>
<keyword evidence="11" id="KW-0067">ATP-binding</keyword>
<evidence type="ECO:0000259" key="18">
    <source>
        <dbReference type="PROSITE" id="PS50112"/>
    </source>
</evidence>
<evidence type="ECO:0000256" key="9">
    <source>
        <dbReference type="ARBA" id="ARBA00022741"/>
    </source>
</evidence>
<evidence type="ECO:0000256" key="11">
    <source>
        <dbReference type="ARBA" id="ARBA00022840"/>
    </source>
</evidence>
<dbReference type="SUPFAM" id="SSF47384">
    <property type="entry name" value="Homodimeric domain of signal transducing histidine kinase"/>
    <property type="match status" value="1"/>
</dbReference>
<dbReference type="FunFam" id="3.30.565.10:FF:000006">
    <property type="entry name" value="Sensor histidine kinase WalK"/>
    <property type="match status" value="1"/>
</dbReference>
<evidence type="ECO:0000259" key="17">
    <source>
        <dbReference type="PROSITE" id="PS50109"/>
    </source>
</evidence>
<dbReference type="CDD" id="cd00130">
    <property type="entry name" value="PAS"/>
    <property type="match status" value="1"/>
</dbReference>
<dbReference type="PROSITE" id="PS50112">
    <property type="entry name" value="PAS"/>
    <property type="match status" value="1"/>
</dbReference>
<comment type="cofactor">
    <cofactor evidence="2">
        <name>a divalent metal cation</name>
        <dbReference type="ChEBI" id="CHEBI:60240"/>
    </cofactor>
</comment>
<sequence>MTVPTEHLATRVRALVAVIGLAGTAACAAAWAAAPQEPLSSSLLAQLAAVAVVVLVGDIVLLQIRLGRNGNGFTWSEASLIVGVAIGGWAWLIALLGPVLLIHQLVAGRRPYKALFNAASAVLSAALAWVAYGLVSGEWSGVPAPLTWRATLGLALAAAVYSFALTVQVTVAVSWAQGLSPRAVWSRGSRLRGLIFLGNSLVGLLAVLVGQWNRPTVLVLPFFLLLLYGCYSSALKAQQERDLWRELHAATLSLNRVELPAVLSALQDGARELFGSELTTLLLSDGLDVDAVRAPALMARGAALTAPAALDVRSETGPVAAELRELGLVTAALAPLVGGGRVRGALLLGFRGPVRLNRRELQMLSTFADQASMSLQHVLLFDEIVAQRSRMSVILDNASDGMLLVDEDGLVRSWNPAMERLTGRREDDAVGQPLVSVLPGELEDGQPLTAGRLFAPTGGELNGRITTAQGSLRDVSLTVATVEDGDASFAVVIARDVTAQREVQQAKEDFIATVSHELRTPLTPIKGYLKLMRRPGYSDDPSRRDEALTVLAEQSAQLERLVEDLLSVSRMRHGQFDVELQVADVDAIVSRAVRDLALSSPREVRYTPPASPTPAQCDPDRLQQVVANLLSNADKYSPAGEPIDVAVELTSGQVVEITVTDRGTGVPVESRAAVFEPFQRLGHHLTRRTRGTGLGLHIAQRLVEAMHGRIWVDGAAGSGATFHVTVPAAEVAAAEWHAQPYVANAS</sequence>
<protein>
    <recommendedName>
        <fullName evidence="15">Sensor-like histidine kinase SenX3</fullName>
        <ecNumber evidence="5">2.7.13.3</ecNumber>
    </recommendedName>
</protein>
<feature type="transmembrane region" description="Helical" evidence="16">
    <location>
        <begin position="194"/>
        <end position="212"/>
    </location>
</feature>
<feature type="transmembrane region" description="Helical" evidence="16">
    <location>
        <begin position="78"/>
        <end position="102"/>
    </location>
</feature>
<dbReference type="Pfam" id="PF00989">
    <property type="entry name" value="PAS"/>
    <property type="match status" value="1"/>
</dbReference>
<dbReference type="FunFam" id="1.10.287.130:FF:000001">
    <property type="entry name" value="Two-component sensor histidine kinase"/>
    <property type="match status" value="1"/>
</dbReference>
<feature type="domain" description="Histidine kinase" evidence="17">
    <location>
        <begin position="513"/>
        <end position="730"/>
    </location>
</feature>
<organism evidence="19">
    <name type="scientific">uncultured Frankineae bacterium</name>
    <dbReference type="NCBI Taxonomy" id="437475"/>
    <lineage>
        <taxon>Bacteria</taxon>
        <taxon>Bacillati</taxon>
        <taxon>Actinomycetota</taxon>
        <taxon>Actinomycetes</taxon>
        <taxon>Frankiales</taxon>
        <taxon>environmental samples</taxon>
    </lineage>
</organism>
<evidence type="ECO:0000256" key="7">
    <source>
        <dbReference type="ARBA" id="ARBA00022679"/>
    </source>
</evidence>
<dbReference type="PROSITE" id="PS50109">
    <property type="entry name" value="HIS_KIN"/>
    <property type="match status" value="1"/>
</dbReference>
<dbReference type="InterPro" id="IPR003661">
    <property type="entry name" value="HisK_dim/P_dom"/>
</dbReference>
<evidence type="ECO:0000256" key="16">
    <source>
        <dbReference type="SAM" id="Phobius"/>
    </source>
</evidence>
<comment type="subcellular location">
    <subcellularLocation>
        <location evidence="4">Cell membrane</location>
    </subcellularLocation>
    <subcellularLocation>
        <location evidence="3">Membrane</location>
        <topology evidence="3">Multi-pass membrane protein</topology>
    </subcellularLocation>
</comment>
<keyword evidence="14 16" id="KW-0472">Membrane</keyword>
<feature type="transmembrane region" description="Helical" evidence="16">
    <location>
        <begin position="218"/>
        <end position="235"/>
    </location>
</feature>
<name>A0A6J4L1J9_9ACTN</name>
<dbReference type="Pfam" id="PF00512">
    <property type="entry name" value="HisKA"/>
    <property type="match status" value="1"/>
</dbReference>
<dbReference type="Pfam" id="PF02518">
    <property type="entry name" value="HATPase_c"/>
    <property type="match status" value="1"/>
</dbReference>
<dbReference type="InterPro" id="IPR000014">
    <property type="entry name" value="PAS"/>
</dbReference>
<evidence type="ECO:0000313" key="19">
    <source>
        <dbReference type="EMBL" id="CAA9320277.1"/>
    </source>
</evidence>
<evidence type="ECO:0000256" key="4">
    <source>
        <dbReference type="ARBA" id="ARBA00004236"/>
    </source>
</evidence>
<dbReference type="GO" id="GO:0007234">
    <property type="term" value="P:osmosensory signaling via phosphorelay pathway"/>
    <property type="evidence" value="ECO:0007669"/>
    <property type="project" value="TreeGrafter"/>
</dbReference>
<dbReference type="Pfam" id="PF01590">
    <property type="entry name" value="GAF"/>
    <property type="match status" value="1"/>
</dbReference>
<proteinExistence type="predicted"/>
<feature type="transmembrane region" description="Helical" evidence="16">
    <location>
        <begin position="114"/>
        <end position="132"/>
    </location>
</feature>
<evidence type="ECO:0000256" key="6">
    <source>
        <dbReference type="ARBA" id="ARBA00022553"/>
    </source>
</evidence>
<keyword evidence="10" id="KW-0418">Kinase</keyword>
<evidence type="ECO:0000256" key="14">
    <source>
        <dbReference type="ARBA" id="ARBA00023136"/>
    </source>
</evidence>
<evidence type="ECO:0000256" key="15">
    <source>
        <dbReference type="ARBA" id="ARBA00039401"/>
    </source>
</evidence>
<dbReference type="NCBIfam" id="TIGR00229">
    <property type="entry name" value="sensory_box"/>
    <property type="match status" value="1"/>
</dbReference>
<dbReference type="EC" id="2.7.13.3" evidence="5"/>
<evidence type="ECO:0000256" key="13">
    <source>
        <dbReference type="ARBA" id="ARBA00023012"/>
    </source>
</evidence>
<dbReference type="SUPFAM" id="SSF55874">
    <property type="entry name" value="ATPase domain of HSP90 chaperone/DNA topoisomerase II/histidine kinase"/>
    <property type="match status" value="1"/>
</dbReference>
<feature type="transmembrane region" description="Helical" evidence="16">
    <location>
        <begin position="43"/>
        <end position="66"/>
    </location>
</feature>
<dbReference type="InterPro" id="IPR029016">
    <property type="entry name" value="GAF-like_dom_sf"/>
</dbReference>
<dbReference type="GO" id="GO:0000156">
    <property type="term" value="F:phosphorelay response regulator activity"/>
    <property type="evidence" value="ECO:0007669"/>
    <property type="project" value="TreeGrafter"/>
</dbReference>
<dbReference type="GO" id="GO:0005524">
    <property type="term" value="F:ATP binding"/>
    <property type="evidence" value="ECO:0007669"/>
    <property type="project" value="UniProtKB-KW"/>
</dbReference>
<dbReference type="GO" id="GO:0000155">
    <property type="term" value="F:phosphorelay sensor kinase activity"/>
    <property type="evidence" value="ECO:0007669"/>
    <property type="project" value="InterPro"/>
</dbReference>